<sequence length="811" mass="90854">MLQVTNKYHLQISNHVIDDGSIQAVTIILQKMYKTYTTWRKTIEDLMVRWSNLPQTFTTDQEKLSALHSFKALCSIQTNEMSLKEGEHVTVTDSHSRPNQLKIKNTKGMEGYMSVLSCFLPTPDLNLTNCIERLQVQLTTYWTDSVSKALVALKQNVLASVKELLLKIDEIPATSASRKFQERCQRFLSAVELRDEFMIRYISQALRDLENDFIQNNYEGVEIFKSETTVQRNSIAEIDKPLLYYTALVDNLLSYKQQLSIHCRPVIVKELNLSALKQCQNRQRNKQTIIDIQQNHRYIELKITSMETTTRDERTYRTLPPTTTTAATTQRTGISRRCNIDYVVDARSGERLSMKDAVAAGILDNKSGSYVNIETGKKEPIASALAKGLIKVSFSNINTPLTGGSVSSTTDNNNTADVRTNLSTPNPMEATPPVTTINNVNGTSHGSFNTNQNVISSRDVAVDAESDSRILTKPTRKESGEEDIETTSHPFANPLTTGVTEVASNVDDSRSQPQGLITLRTRVYRDEYDIVSVRDHLTDRMVSPQQARNSGIIDGGLFRNTLTDETVVLDEAVRRGWIEVNEWKSKDGEKVQTRNLSCEVDSSVKRNQNVDDAFGGGDVSDDDAVTYAVDGVMDRMEERYVSFVEAIKRGLLHSESGCFVDNLTKAKIYPAEAIRLGYMKVTRVETPRNNQLTTYKPNTNRRSRNYFSQFFDLHHHPQNYHHASLIQPVVSQGADAADAAKESARTKTIAVFNVPNEHVSSFSDSNNNFSPPHNNNNNNDSNGNQMGGGGDGGSVDVDNINVELKIQEISF</sequence>
<dbReference type="Proteomes" id="UP000015101">
    <property type="component" value="Unassembled WGS sequence"/>
</dbReference>
<proteinExistence type="predicted"/>
<dbReference type="InterPro" id="IPR001101">
    <property type="entry name" value="Plectin_repeat"/>
</dbReference>
<feature type="region of interest" description="Disordered" evidence="1">
    <location>
        <begin position="760"/>
        <end position="796"/>
    </location>
</feature>
<dbReference type="OrthoDB" id="2250192at2759"/>
<reference evidence="4" key="1">
    <citation type="submission" date="2012-12" db="EMBL/GenBank/DDBJ databases">
        <authorList>
            <person name="Hellsten U."/>
            <person name="Grimwood J."/>
            <person name="Chapman J.A."/>
            <person name="Shapiro H."/>
            <person name="Aerts A."/>
            <person name="Otillar R.P."/>
            <person name="Terry A.Y."/>
            <person name="Boore J.L."/>
            <person name="Simakov O."/>
            <person name="Marletaz F."/>
            <person name="Cho S.-J."/>
            <person name="Edsinger-Gonzales E."/>
            <person name="Havlak P."/>
            <person name="Kuo D.-H."/>
            <person name="Larsson T."/>
            <person name="Lv J."/>
            <person name="Arendt D."/>
            <person name="Savage R."/>
            <person name="Osoegawa K."/>
            <person name="de Jong P."/>
            <person name="Lindberg D.R."/>
            <person name="Seaver E.C."/>
            <person name="Weisblat D.A."/>
            <person name="Putnam N.H."/>
            <person name="Grigoriev I.V."/>
            <person name="Rokhsar D.S."/>
        </authorList>
    </citation>
    <scope>NUCLEOTIDE SEQUENCE</scope>
</reference>
<accession>T1EXE7</accession>
<gene>
    <name evidence="3" type="primary">20201247</name>
    <name evidence="2" type="ORF">HELRODRAFT_165887</name>
</gene>
<dbReference type="KEGG" id="hro:HELRODRAFT_165887"/>
<dbReference type="InParanoid" id="T1EXE7"/>
<name>T1EXE7_HELRO</name>
<organism evidence="3 4">
    <name type="scientific">Helobdella robusta</name>
    <name type="common">Californian leech</name>
    <dbReference type="NCBI Taxonomy" id="6412"/>
    <lineage>
        <taxon>Eukaryota</taxon>
        <taxon>Metazoa</taxon>
        <taxon>Spiralia</taxon>
        <taxon>Lophotrochozoa</taxon>
        <taxon>Annelida</taxon>
        <taxon>Clitellata</taxon>
        <taxon>Hirudinea</taxon>
        <taxon>Rhynchobdellida</taxon>
        <taxon>Glossiphoniidae</taxon>
        <taxon>Helobdella</taxon>
    </lineage>
</organism>
<dbReference type="Gene3D" id="3.90.1290.10">
    <property type="entry name" value="Plakin repeat"/>
    <property type="match status" value="2"/>
</dbReference>
<evidence type="ECO:0000256" key="1">
    <source>
        <dbReference type="SAM" id="MobiDB-lite"/>
    </source>
</evidence>
<dbReference type="EMBL" id="KB097700">
    <property type="protein sequence ID" value="ESN91807.1"/>
    <property type="molecule type" value="Genomic_DNA"/>
</dbReference>
<dbReference type="InterPro" id="IPR035915">
    <property type="entry name" value="Plakin_repeat_sf"/>
</dbReference>
<dbReference type="SMART" id="SM00250">
    <property type="entry name" value="PLEC"/>
    <property type="match status" value="3"/>
</dbReference>
<evidence type="ECO:0000313" key="4">
    <source>
        <dbReference type="Proteomes" id="UP000015101"/>
    </source>
</evidence>
<evidence type="ECO:0000313" key="2">
    <source>
        <dbReference type="EMBL" id="ESN91807.1"/>
    </source>
</evidence>
<feature type="region of interest" description="Disordered" evidence="1">
    <location>
        <begin position="474"/>
        <end position="494"/>
    </location>
</feature>
<feature type="compositionally biased region" description="Low complexity" evidence="1">
    <location>
        <begin position="760"/>
        <end position="784"/>
    </location>
</feature>
<dbReference type="GeneID" id="20201247"/>
<dbReference type="RefSeq" id="XP_009030606.1">
    <property type="nucleotide sequence ID" value="XM_009032358.1"/>
</dbReference>
<dbReference type="GO" id="GO:0005856">
    <property type="term" value="C:cytoskeleton"/>
    <property type="evidence" value="ECO:0007669"/>
    <property type="project" value="InterPro"/>
</dbReference>
<reference evidence="3" key="3">
    <citation type="submission" date="2015-06" db="UniProtKB">
        <authorList>
            <consortium name="EnsemblMetazoa"/>
        </authorList>
    </citation>
    <scope>IDENTIFICATION</scope>
</reference>
<reference evidence="2 4" key="2">
    <citation type="journal article" date="2013" name="Nature">
        <title>Insights into bilaterian evolution from three spiralian genomes.</title>
        <authorList>
            <person name="Simakov O."/>
            <person name="Marletaz F."/>
            <person name="Cho S.J."/>
            <person name="Edsinger-Gonzales E."/>
            <person name="Havlak P."/>
            <person name="Hellsten U."/>
            <person name="Kuo D.H."/>
            <person name="Larsson T."/>
            <person name="Lv J."/>
            <person name="Arendt D."/>
            <person name="Savage R."/>
            <person name="Osoegawa K."/>
            <person name="de Jong P."/>
            <person name="Grimwood J."/>
            <person name="Chapman J.A."/>
            <person name="Shapiro H."/>
            <person name="Aerts A."/>
            <person name="Otillar R.P."/>
            <person name="Terry A.Y."/>
            <person name="Boore J.L."/>
            <person name="Grigoriev I.V."/>
            <person name="Lindberg D.R."/>
            <person name="Seaver E.C."/>
            <person name="Weisblat D.A."/>
            <person name="Putnam N.H."/>
            <person name="Rokhsar D.S."/>
        </authorList>
    </citation>
    <scope>NUCLEOTIDE SEQUENCE</scope>
</reference>
<evidence type="ECO:0000313" key="3">
    <source>
        <dbReference type="EnsemblMetazoa" id="HelroP165887"/>
    </source>
</evidence>
<dbReference type="STRING" id="6412.T1EXE7"/>
<dbReference type="AlphaFoldDB" id="T1EXE7"/>
<keyword evidence="4" id="KW-1185">Reference proteome</keyword>
<dbReference type="CTD" id="20201247"/>
<protein>
    <submittedName>
        <fullName evidence="2 3">Uncharacterized protein</fullName>
    </submittedName>
</protein>
<dbReference type="EMBL" id="AMQM01002194">
    <property type="status" value="NOT_ANNOTATED_CDS"/>
    <property type="molecule type" value="Genomic_DNA"/>
</dbReference>
<dbReference type="EnsemblMetazoa" id="HelroT165887">
    <property type="protein sequence ID" value="HelroP165887"/>
    <property type="gene ID" value="HelroG165887"/>
</dbReference>
<dbReference type="SUPFAM" id="SSF75399">
    <property type="entry name" value="Plakin repeat"/>
    <property type="match status" value="2"/>
</dbReference>
<dbReference type="HOGENOM" id="CLU_417526_0_0_1"/>